<feature type="compositionally biased region" description="Polar residues" evidence="1">
    <location>
        <begin position="261"/>
        <end position="271"/>
    </location>
</feature>
<feature type="compositionally biased region" description="Basic residues" evidence="1">
    <location>
        <begin position="163"/>
        <end position="173"/>
    </location>
</feature>
<reference evidence="2" key="1">
    <citation type="submission" date="2021-01" db="EMBL/GenBank/DDBJ databases">
        <authorList>
            <person name="Corre E."/>
            <person name="Pelletier E."/>
            <person name="Niang G."/>
            <person name="Scheremetjew M."/>
            <person name="Finn R."/>
            <person name="Kale V."/>
            <person name="Holt S."/>
            <person name="Cochrane G."/>
            <person name="Meng A."/>
            <person name="Brown T."/>
            <person name="Cohen L."/>
        </authorList>
    </citation>
    <scope>NUCLEOTIDE SEQUENCE</scope>
    <source>
        <strain evidence="2">PLY429</strain>
    </source>
</reference>
<feature type="compositionally biased region" description="Basic and acidic residues" evidence="1">
    <location>
        <begin position="112"/>
        <end position="125"/>
    </location>
</feature>
<dbReference type="PANTHER" id="PTHR37463:SF1">
    <property type="entry name" value="DUF2256 DOMAIN-CONTAINING PROTEIN"/>
    <property type="match status" value="1"/>
</dbReference>
<evidence type="ECO:0000256" key="1">
    <source>
        <dbReference type="SAM" id="MobiDB-lite"/>
    </source>
</evidence>
<gene>
    <name evidence="2" type="ORF">TCHU04912_LOCUS4154</name>
</gene>
<feature type="region of interest" description="Disordered" evidence="1">
    <location>
        <begin position="244"/>
        <end position="271"/>
    </location>
</feature>
<evidence type="ECO:0000313" key="2">
    <source>
        <dbReference type="EMBL" id="CAD9201921.1"/>
    </source>
</evidence>
<name>A0A7S1SKR7_9CHLO</name>
<dbReference type="EMBL" id="HBGG01008257">
    <property type="protein sequence ID" value="CAD9201921.1"/>
    <property type="molecule type" value="Transcribed_RNA"/>
</dbReference>
<proteinExistence type="predicted"/>
<dbReference type="AlphaFoldDB" id="A0A7S1SKR7"/>
<feature type="region of interest" description="Disordered" evidence="1">
    <location>
        <begin position="91"/>
        <end position="190"/>
    </location>
</feature>
<accession>A0A7S1SKR7</accession>
<protein>
    <recommendedName>
        <fullName evidence="3">DUF2256 domain-containing protein</fullName>
    </recommendedName>
</protein>
<dbReference type="InterPro" id="IPR017136">
    <property type="entry name" value="UCP037205"/>
</dbReference>
<sequence>MLRLTALRSSIAVRGAFPRTSFSGAEGQTRAVATHKIRCGGSKGDRMRGVKKENLPSKVCVTCNRPFTWRKKWERCWDEVTTCSKRCNAERRAAGKSDKTGGGSESGDEPDPPSKESGGRRERNKAPNLSVAAEPSSIHSEDSSVEVSNGNVPDFDAKAERKAAKKAQKAARRAQREGRGDGGGGQKACDSCSRMSDLLIRCTTDESGVWRMVCGRCWQTVSGGVPDGDVAHPHYRYGGLWKNRRAATEPSTTPPTKPLTEESQLAAATSQ</sequence>
<dbReference type="Pfam" id="PF10013">
    <property type="entry name" value="DUF2256"/>
    <property type="match status" value="1"/>
</dbReference>
<evidence type="ECO:0008006" key="3">
    <source>
        <dbReference type="Google" id="ProtNLM"/>
    </source>
</evidence>
<dbReference type="PANTHER" id="PTHR37463">
    <property type="entry name" value="GSL3115 PROTEIN"/>
    <property type="match status" value="1"/>
</dbReference>
<organism evidence="2">
    <name type="scientific">Tetraselmis chuii</name>
    <dbReference type="NCBI Taxonomy" id="63592"/>
    <lineage>
        <taxon>Eukaryota</taxon>
        <taxon>Viridiplantae</taxon>
        <taxon>Chlorophyta</taxon>
        <taxon>core chlorophytes</taxon>
        <taxon>Chlorodendrophyceae</taxon>
        <taxon>Chlorodendrales</taxon>
        <taxon>Chlorodendraceae</taxon>
        <taxon>Tetraselmis</taxon>
    </lineage>
</organism>